<dbReference type="AlphaFoldDB" id="A0A9P5X1V6"/>
<keyword evidence="4" id="KW-1185">Reference proteome</keyword>
<reference evidence="3" key="1">
    <citation type="submission" date="2020-11" db="EMBL/GenBank/DDBJ databases">
        <authorList>
            <consortium name="DOE Joint Genome Institute"/>
            <person name="Ahrendt S."/>
            <person name="Riley R."/>
            <person name="Andreopoulos W."/>
            <person name="Labutti K."/>
            <person name="Pangilinan J."/>
            <person name="Ruiz-Duenas F.J."/>
            <person name="Barrasa J.M."/>
            <person name="Sanchez-Garcia M."/>
            <person name="Camarero S."/>
            <person name="Miyauchi S."/>
            <person name="Serrano A."/>
            <person name="Linde D."/>
            <person name="Babiker R."/>
            <person name="Drula E."/>
            <person name="Ayuso-Fernandez I."/>
            <person name="Pacheco R."/>
            <person name="Padilla G."/>
            <person name="Ferreira P."/>
            <person name="Barriuso J."/>
            <person name="Kellner H."/>
            <person name="Castanera R."/>
            <person name="Alfaro M."/>
            <person name="Ramirez L."/>
            <person name="Pisabarro A.G."/>
            <person name="Kuo A."/>
            <person name="Tritt A."/>
            <person name="Lipzen A."/>
            <person name="He G."/>
            <person name="Yan M."/>
            <person name="Ng V."/>
            <person name="Cullen D."/>
            <person name="Martin F."/>
            <person name="Rosso M.-N."/>
            <person name="Henrissat B."/>
            <person name="Hibbett D."/>
            <person name="Martinez A.T."/>
            <person name="Grigoriev I.V."/>
        </authorList>
    </citation>
    <scope>NUCLEOTIDE SEQUENCE</scope>
    <source>
        <strain evidence="3">MF-IS2</strain>
    </source>
</reference>
<dbReference type="EMBL" id="MU151539">
    <property type="protein sequence ID" value="KAF9442963.1"/>
    <property type="molecule type" value="Genomic_DNA"/>
</dbReference>
<evidence type="ECO:0000313" key="4">
    <source>
        <dbReference type="Proteomes" id="UP000807342"/>
    </source>
</evidence>
<sequence>MTTMLFLVLSLVVLRVALGAQVPIIQKEMLPEKDSTWDLKQRLPANATGHFVFLSVASFLQHWPNTLYRNGHTIVPGTIPRGTLLYHGALMNQIPSQHDWVATDPEHANLFCFGNEERGCWQLTLMAKRELKVLYFDGSSAAKMTGGAMDSQDILIWGEPRPEYVFDEARRIAKLCEWGKGRGVDGFVRMGVDFEIMLCDLNEGTHVVSFLNLLAKEAIILAHPPAVAPGTPYSHHSAPTDLSSGPPQEAPLPPLPQFQFGIIFLNRHKEFRAIESGSWHNHYPGDPRIQLDLTRLISFYDTNLFPSLVSGRVGKPRRKHRLEEITKDDVRRMYERLDEGLDQGSGGSGVDWRAIVEVVMNRYGKRLELLQYVLQGGLEGGLGDGRNYTAIALDAHDYIAAMLAPYTIHTAVPGDLQDKTNLSWASPVFKECSTAHTASIATVFHSQLTPSERLILDSIQDTTKEICRVLVHVWAEGMVLKSHRLSLPEDDLVDLLKVVRRWEESILGLMEWLAWDVWTTCRPACGFEEMCYLPTWPFFFHDSQGPPDLDGLPKPYCIRRLPPYTRSFTG</sequence>
<accession>A0A9P5X1V6</accession>
<evidence type="ECO:0000313" key="3">
    <source>
        <dbReference type="EMBL" id="KAF9442963.1"/>
    </source>
</evidence>
<comment type="caution">
    <text evidence="3">The sequence shown here is derived from an EMBL/GenBank/DDBJ whole genome shotgun (WGS) entry which is preliminary data.</text>
</comment>
<dbReference type="InterPro" id="IPR038921">
    <property type="entry name" value="YOR389W-like"/>
</dbReference>
<feature type="chain" id="PRO_5040361177" evidence="2">
    <location>
        <begin position="20"/>
        <end position="570"/>
    </location>
</feature>
<dbReference type="PANTHER" id="PTHR35204">
    <property type="entry name" value="YALI0A21131P"/>
    <property type="match status" value="1"/>
</dbReference>
<evidence type="ECO:0000256" key="1">
    <source>
        <dbReference type="SAM" id="MobiDB-lite"/>
    </source>
</evidence>
<feature type="signal peptide" evidence="2">
    <location>
        <begin position="1"/>
        <end position="19"/>
    </location>
</feature>
<evidence type="ECO:0000256" key="2">
    <source>
        <dbReference type="SAM" id="SignalP"/>
    </source>
</evidence>
<gene>
    <name evidence="3" type="ORF">P691DRAFT_809693</name>
</gene>
<organism evidence="3 4">
    <name type="scientific">Macrolepiota fuliginosa MF-IS2</name>
    <dbReference type="NCBI Taxonomy" id="1400762"/>
    <lineage>
        <taxon>Eukaryota</taxon>
        <taxon>Fungi</taxon>
        <taxon>Dikarya</taxon>
        <taxon>Basidiomycota</taxon>
        <taxon>Agaricomycotina</taxon>
        <taxon>Agaricomycetes</taxon>
        <taxon>Agaricomycetidae</taxon>
        <taxon>Agaricales</taxon>
        <taxon>Agaricineae</taxon>
        <taxon>Agaricaceae</taxon>
        <taxon>Macrolepiota</taxon>
    </lineage>
</organism>
<name>A0A9P5X1V6_9AGAR</name>
<feature type="region of interest" description="Disordered" evidence="1">
    <location>
        <begin position="230"/>
        <end position="250"/>
    </location>
</feature>
<keyword evidence="2" id="KW-0732">Signal</keyword>
<protein>
    <submittedName>
        <fullName evidence="3">Uncharacterized protein</fullName>
    </submittedName>
</protein>
<dbReference type="PANTHER" id="PTHR35204:SF1">
    <property type="entry name" value="ENTEROTOXIN"/>
    <property type="match status" value="1"/>
</dbReference>
<dbReference type="OrthoDB" id="10261782at2759"/>
<proteinExistence type="predicted"/>
<dbReference type="Proteomes" id="UP000807342">
    <property type="component" value="Unassembled WGS sequence"/>
</dbReference>